<keyword evidence="4 6" id="KW-0067">ATP-binding</keyword>
<dbReference type="RefSeq" id="WP_130689383.1">
    <property type="nucleotide sequence ID" value="NZ_SIKX01000001.1"/>
</dbReference>
<dbReference type="CDD" id="cd03220">
    <property type="entry name" value="ABC_KpsT_Wzt"/>
    <property type="match status" value="1"/>
</dbReference>
<evidence type="ECO:0000313" key="7">
    <source>
        <dbReference type="Proteomes" id="UP000291892"/>
    </source>
</evidence>
<dbReference type="SUPFAM" id="SSF52540">
    <property type="entry name" value="P-loop containing nucleoside triphosphate hydrolases"/>
    <property type="match status" value="1"/>
</dbReference>
<evidence type="ECO:0000256" key="1">
    <source>
        <dbReference type="ARBA" id="ARBA00005417"/>
    </source>
</evidence>
<protein>
    <submittedName>
        <fullName evidence="6">ABC transporter ATP-binding protein</fullName>
    </submittedName>
</protein>
<keyword evidence="3" id="KW-0547">Nucleotide-binding</keyword>
<dbReference type="PANTHER" id="PTHR46743">
    <property type="entry name" value="TEICHOIC ACIDS EXPORT ATP-BINDING PROTEIN TAGH"/>
    <property type="match status" value="1"/>
</dbReference>
<dbReference type="Gene3D" id="2.70.50.60">
    <property type="entry name" value="abc- transporter (atp binding component) like domain"/>
    <property type="match status" value="1"/>
</dbReference>
<dbReference type="SMART" id="SM00382">
    <property type="entry name" value="AAA"/>
    <property type="match status" value="1"/>
</dbReference>
<dbReference type="InterPro" id="IPR003593">
    <property type="entry name" value="AAA+_ATPase"/>
</dbReference>
<dbReference type="GO" id="GO:0016887">
    <property type="term" value="F:ATP hydrolysis activity"/>
    <property type="evidence" value="ECO:0007669"/>
    <property type="project" value="InterPro"/>
</dbReference>
<dbReference type="InterPro" id="IPR003439">
    <property type="entry name" value="ABC_transporter-like_ATP-bd"/>
</dbReference>
<dbReference type="GO" id="GO:0140359">
    <property type="term" value="F:ABC-type transporter activity"/>
    <property type="evidence" value="ECO:0007669"/>
    <property type="project" value="InterPro"/>
</dbReference>
<dbReference type="AlphaFoldDB" id="A0AAE8QB85"/>
<accession>A0AAE8QB85</accession>
<dbReference type="InterPro" id="IPR027417">
    <property type="entry name" value="P-loop_NTPase"/>
</dbReference>
<proteinExistence type="inferred from homology"/>
<dbReference type="InterPro" id="IPR015860">
    <property type="entry name" value="ABC_transpr_TagH-like"/>
</dbReference>
<evidence type="ECO:0000256" key="2">
    <source>
        <dbReference type="ARBA" id="ARBA00022448"/>
    </source>
</evidence>
<dbReference type="Gene3D" id="3.40.50.300">
    <property type="entry name" value="P-loop containing nucleotide triphosphate hydrolases"/>
    <property type="match status" value="1"/>
</dbReference>
<reference evidence="6 7" key="1">
    <citation type="submission" date="2019-02" db="EMBL/GenBank/DDBJ databases">
        <title>The genomic architecture of introgression among sibling species of bacteria.</title>
        <authorList>
            <person name="Cavassim M.I.A."/>
            <person name="Moeskjaer S."/>
            <person name="Moslemi C."/>
            <person name="Fields B."/>
            <person name="Bachmann A."/>
            <person name="Vilhjalmsson B."/>
            <person name="Schierup M.H."/>
            <person name="Young J.P.W."/>
            <person name="Andersen S.U."/>
        </authorList>
    </citation>
    <scope>NUCLEOTIDE SEQUENCE [LARGE SCALE GENOMIC DNA]</scope>
    <source>
        <strain evidence="6 7">SM42</strain>
    </source>
</reference>
<evidence type="ECO:0000313" key="6">
    <source>
        <dbReference type="EMBL" id="TBF17340.1"/>
    </source>
</evidence>
<evidence type="ECO:0000256" key="4">
    <source>
        <dbReference type="ARBA" id="ARBA00022840"/>
    </source>
</evidence>
<comment type="caution">
    <text evidence="6">The sequence shown here is derived from an EMBL/GenBank/DDBJ whole genome shotgun (WGS) entry which is preliminary data.</text>
</comment>
<dbReference type="PANTHER" id="PTHR46743:SF2">
    <property type="entry name" value="TEICHOIC ACIDS EXPORT ATP-BINDING PROTEIN TAGH"/>
    <property type="match status" value="1"/>
</dbReference>
<dbReference type="GO" id="GO:0016020">
    <property type="term" value="C:membrane"/>
    <property type="evidence" value="ECO:0007669"/>
    <property type="project" value="InterPro"/>
</dbReference>
<comment type="similarity">
    <text evidence="1">Belongs to the ABC transporter superfamily.</text>
</comment>
<feature type="domain" description="ABC transporter" evidence="5">
    <location>
        <begin position="49"/>
        <end position="268"/>
    </location>
</feature>
<dbReference type="Pfam" id="PF14524">
    <property type="entry name" value="Wzt_C"/>
    <property type="match status" value="1"/>
</dbReference>
<sequence length="427" mass="46813">MNDIVISVENVSKLYRLGAINHGTLYRDLQSWWARLRGKADPNSPIDTPRSNSAVQSEQWFKALDGIDFEVTRGEVLGLIGGNGAGKSTLLKILSRITAPSSGEVRMKGRIASLLEVGTGFHPELTGRENVFLNGALLGMAPTEVSKKFDEIVDFAGVETFIDTPVKRYSSGMYVRLAFAVAAHLESEVLLVDEVLAVGDTAFQKKCLGKMEDIGASGRTILFVSHNMAAIENLCQKVLVLDRGKVDFFGDTPSGVEHYYSKVNSNVVGHLDALPRTGDGRLRLKEVWVSDAQGNQLAIIRTGSTVKINVKIERIEPGREDLSLAIGVKTLKGDGVIHLSTETLAFNPQISEQFITLSCELKRFNLRGGIYSLNFYLSTSGVVSDWVQDGFRIQVEDGDYYGTGKLPPEGYSHYLADYSWSVTNNDP</sequence>
<evidence type="ECO:0000256" key="3">
    <source>
        <dbReference type="ARBA" id="ARBA00022741"/>
    </source>
</evidence>
<dbReference type="CDD" id="cd10147">
    <property type="entry name" value="Wzt_C-like"/>
    <property type="match status" value="1"/>
</dbReference>
<organism evidence="6 7">
    <name type="scientific">Rhizobium ruizarguesonis</name>
    <dbReference type="NCBI Taxonomy" id="2081791"/>
    <lineage>
        <taxon>Bacteria</taxon>
        <taxon>Pseudomonadati</taxon>
        <taxon>Pseudomonadota</taxon>
        <taxon>Alphaproteobacteria</taxon>
        <taxon>Hyphomicrobiales</taxon>
        <taxon>Rhizobiaceae</taxon>
        <taxon>Rhizobium/Agrobacterium group</taxon>
        <taxon>Rhizobium</taxon>
    </lineage>
</organism>
<name>A0AAE8QB85_9HYPH</name>
<keyword evidence="2" id="KW-0813">Transport</keyword>
<dbReference type="InterPro" id="IPR029439">
    <property type="entry name" value="Wzt_C"/>
</dbReference>
<dbReference type="InterPro" id="IPR050683">
    <property type="entry name" value="Bact_Polysacc_Export_ATP-bd"/>
</dbReference>
<gene>
    <name evidence="6" type="ORF">ELG94_02535</name>
</gene>
<dbReference type="Pfam" id="PF00005">
    <property type="entry name" value="ABC_tran"/>
    <property type="match status" value="1"/>
</dbReference>
<dbReference type="Proteomes" id="UP000291892">
    <property type="component" value="Unassembled WGS sequence"/>
</dbReference>
<evidence type="ECO:0000259" key="5">
    <source>
        <dbReference type="PROSITE" id="PS50893"/>
    </source>
</evidence>
<dbReference type="EMBL" id="SIKX01000001">
    <property type="protein sequence ID" value="TBF17340.1"/>
    <property type="molecule type" value="Genomic_DNA"/>
</dbReference>
<dbReference type="PROSITE" id="PS50893">
    <property type="entry name" value="ABC_TRANSPORTER_2"/>
    <property type="match status" value="1"/>
</dbReference>
<dbReference type="GO" id="GO:0005524">
    <property type="term" value="F:ATP binding"/>
    <property type="evidence" value="ECO:0007669"/>
    <property type="project" value="UniProtKB-KW"/>
</dbReference>